<protein>
    <submittedName>
        <fullName evidence="2">DUF1566 domain-containing protein</fullName>
    </submittedName>
</protein>
<dbReference type="PANTHER" id="PTHR35812">
    <property type="entry name" value="LIPOPROTEIN"/>
    <property type="match status" value="1"/>
</dbReference>
<feature type="domain" description="Lcl C-terminal" evidence="1">
    <location>
        <begin position="95"/>
        <end position="215"/>
    </location>
</feature>
<dbReference type="Proteomes" id="UP000267035">
    <property type="component" value="Unassembled WGS sequence"/>
</dbReference>
<evidence type="ECO:0000313" key="3">
    <source>
        <dbReference type="Proteomes" id="UP000267035"/>
    </source>
</evidence>
<proteinExistence type="predicted"/>
<reference evidence="2 3" key="1">
    <citation type="submission" date="2018-10" db="EMBL/GenBank/DDBJ databases">
        <title>Comamonadaceae CDC group NO-1 genome sequencing and assembly.</title>
        <authorList>
            <person name="Bernier A.-M."/>
            <person name="Bernard K."/>
        </authorList>
    </citation>
    <scope>NUCLEOTIDE SEQUENCE [LARGE SCALE GENOMIC DNA]</scope>
    <source>
        <strain evidence="2 3">NML161473</strain>
    </source>
</reference>
<evidence type="ECO:0000313" key="2">
    <source>
        <dbReference type="EMBL" id="RMW99335.1"/>
    </source>
</evidence>
<dbReference type="PROSITE" id="PS51257">
    <property type="entry name" value="PROKAR_LIPOPROTEIN"/>
    <property type="match status" value="1"/>
</dbReference>
<accession>A0A3M6Q839</accession>
<dbReference type="PANTHER" id="PTHR35812:SF1">
    <property type="entry name" value="LIPOPROTEIN"/>
    <property type="match status" value="1"/>
</dbReference>
<dbReference type="EMBL" id="RDQL01000008">
    <property type="protein sequence ID" value="RMW99335.1"/>
    <property type="molecule type" value="Genomic_DNA"/>
</dbReference>
<dbReference type="AlphaFoldDB" id="A0A3M6Q839"/>
<gene>
    <name evidence="2" type="ORF">EBQ25_07080</name>
</gene>
<sequence length="218" mass="23921">MQRWRGLLRHYSKPYITFISLFQIHLAVACGPFESESTTMPQKIFSTTATPISLCWCKAIAVLALGMTNVMPTLAACPSSESGRFAPTGVNNSEVKDKETGLTWQRCSVGQSWDGTACTGTVITMGHEAALTHANGQDGWRLPNVRELSSLLDLDCRPQAIDPTMFPDTPGTVYWTTTPYVDSYPAYAWGLDFYFGAASARHFSRAQLGAVRLVRTGQ</sequence>
<dbReference type="InterPro" id="IPR011460">
    <property type="entry name" value="Lcl_C"/>
</dbReference>
<comment type="caution">
    <text evidence="2">The sequence shown here is derived from an EMBL/GenBank/DDBJ whole genome shotgun (WGS) entry which is preliminary data.</text>
</comment>
<keyword evidence="3" id="KW-1185">Reference proteome</keyword>
<dbReference type="Pfam" id="PF07603">
    <property type="entry name" value="Lcl_C"/>
    <property type="match status" value="1"/>
</dbReference>
<organism evidence="2 3">
    <name type="scientific">Allofranklinella schreckenbergeri</name>
    <dbReference type="NCBI Taxonomy" id="1076744"/>
    <lineage>
        <taxon>Bacteria</taxon>
        <taxon>Pseudomonadati</taxon>
        <taxon>Pseudomonadota</taxon>
        <taxon>Betaproteobacteria</taxon>
        <taxon>Burkholderiales</taxon>
        <taxon>Comamonadaceae</taxon>
        <taxon>Allofranklinella</taxon>
    </lineage>
</organism>
<name>A0A3M6Q839_9BURK</name>
<evidence type="ECO:0000259" key="1">
    <source>
        <dbReference type="Pfam" id="PF07603"/>
    </source>
</evidence>